<organism evidence="1 2">
    <name type="scientific">Kushneria aurantia</name>
    <dbReference type="NCBI Taxonomy" id="504092"/>
    <lineage>
        <taxon>Bacteria</taxon>
        <taxon>Pseudomonadati</taxon>
        <taxon>Pseudomonadota</taxon>
        <taxon>Gammaproteobacteria</taxon>
        <taxon>Oceanospirillales</taxon>
        <taxon>Halomonadaceae</taxon>
        <taxon>Kushneria</taxon>
    </lineage>
</organism>
<dbReference type="Proteomes" id="UP001589814">
    <property type="component" value="Unassembled WGS sequence"/>
</dbReference>
<dbReference type="EMBL" id="JBHLVX010000050">
    <property type="protein sequence ID" value="MFC0268972.1"/>
    <property type="molecule type" value="Genomic_DNA"/>
</dbReference>
<gene>
    <name evidence="1" type="ORF">ACFFHW_13415</name>
</gene>
<dbReference type="RefSeq" id="WP_169433467.1">
    <property type="nucleotide sequence ID" value="NZ_JBHLVX010000050.1"/>
</dbReference>
<protein>
    <submittedName>
        <fullName evidence="1">Uncharacterized protein</fullName>
    </submittedName>
</protein>
<name>A0ABV6G5L1_9GAMM</name>
<keyword evidence="2" id="KW-1185">Reference proteome</keyword>
<accession>A0ABV6G5L1</accession>
<evidence type="ECO:0000313" key="2">
    <source>
        <dbReference type="Proteomes" id="UP001589814"/>
    </source>
</evidence>
<comment type="caution">
    <text evidence="1">The sequence shown here is derived from an EMBL/GenBank/DDBJ whole genome shotgun (WGS) entry which is preliminary data.</text>
</comment>
<sequence length="88" mass="9749">MVGGFCRHTTARATPLVKKMDAHATVFEFASGGETGNAGAYHGNIVQNLYPALNYRFSDRVRLAQAALWCQPLWYMTVVHRMYNSGPG</sequence>
<evidence type="ECO:0000313" key="1">
    <source>
        <dbReference type="EMBL" id="MFC0268972.1"/>
    </source>
</evidence>
<reference evidence="1 2" key="1">
    <citation type="submission" date="2024-09" db="EMBL/GenBank/DDBJ databases">
        <authorList>
            <person name="Sun Q."/>
            <person name="Mori K."/>
        </authorList>
    </citation>
    <scope>NUCLEOTIDE SEQUENCE [LARGE SCALE GENOMIC DNA]</scope>
    <source>
        <strain evidence="1 2">CCM 7415</strain>
    </source>
</reference>
<proteinExistence type="predicted"/>